<feature type="signal peptide" evidence="3">
    <location>
        <begin position="1"/>
        <end position="20"/>
    </location>
</feature>
<dbReference type="SUPFAM" id="SSF53850">
    <property type="entry name" value="Periplasmic binding protein-like II"/>
    <property type="match status" value="1"/>
</dbReference>
<gene>
    <name evidence="4" type="ORF">H8S11_05475</name>
</gene>
<proteinExistence type="inferred from homology"/>
<evidence type="ECO:0000256" key="2">
    <source>
        <dbReference type="SAM" id="MobiDB-lite"/>
    </source>
</evidence>
<dbReference type="InterPro" id="IPR005064">
    <property type="entry name" value="BUG"/>
</dbReference>
<dbReference type="PANTHER" id="PTHR42928">
    <property type="entry name" value="TRICARBOXYLATE-BINDING PROTEIN"/>
    <property type="match status" value="1"/>
</dbReference>
<evidence type="ECO:0008006" key="6">
    <source>
        <dbReference type="Google" id="ProtNLM"/>
    </source>
</evidence>
<comment type="similarity">
    <text evidence="1">Belongs to the UPF0065 (bug) family.</text>
</comment>
<dbReference type="Pfam" id="PF03401">
    <property type="entry name" value="TctC"/>
    <property type="match status" value="1"/>
</dbReference>
<name>A0A8J6MCU7_9FIRM</name>
<comment type="caution">
    <text evidence="4">The sequence shown here is derived from an EMBL/GenBank/DDBJ whole genome shotgun (WGS) entry which is preliminary data.</text>
</comment>
<feature type="chain" id="PRO_5038971581" description="Tripartite tricarboxylate transporter substrate binding protein" evidence="3">
    <location>
        <begin position="21"/>
        <end position="346"/>
    </location>
</feature>
<dbReference type="Gene3D" id="3.40.190.10">
    <property type="entry name" value="Periplasmic binding protein-like II"/>
    <property type="match status" value="1"/>
</dbReference>
<dbReference type="Gene3D" id="3.40.190.150">
    <property type="entry name" value="Bordetella uptake gene, domain 1"/>
    <property type="match status" value="1"/>
</dbReference>
<dbReference type="PROSITE" id="PS51257">
    <property type="entry name" value="PROKAR_LIPOPROTEIN"/>
    <property type="match status" value="1"/>
</dbReference>
<keyword evidence="3" id="KW-0732">Signal</keyword>
<dbReference type="AlphaFoldDB" id="A0A8J6MCU7"/>
<evidence type="ECO:0000256" key="3">
    <source>
        <dbReference type="SAM" id="SignalP"/>
    </source>
</evidence>
<dbReference type="InterPro" id="IPR042100">
    <property type="entry name" value="Bug_dom1"/>
</dbReference>
<accession>A0A8J6MCU7</accession>
<organism evidence="4 5">
    <name type="scientific">Flintibacter hominis</name>
    <dbReference type="NCBI Taxonomy" id="2763048"/>
    <lineage>
        <taxon>Bacteria</taxon>
        <taxon>Bacillati</taxon>
        <taxon>Bacillota</taxon>
        <taxon>Clostridia</taxon>
        <taxon>Eubacteriales</taxon>
        <taxon>Flintibacter</taxon>
    </lineage>
</organism>
<evidence type="ECO:0000313" key="5">
    <source>
        <dbReference type="Proteomes" id="UP000628736"/>
    </source>
</evidence>
<sequence length="346" mass="36375">MKKRLLSLSLALAMAVGLLAGCGDSGKNTGTNDGSSSNSSTSTSTPSTTVKKSSWKVTCPWAPSGVAAMVSQKAASKSTEYSDAITLVAEAIKGDAATVNTWVMDTKANDPELVFVGEGLLSITSIIDPAKMKFTAEDFAYVENLYSSIFVLSASADLNIKTIADLEAYVAAGNEISVAVNGATSSEAFLAAALFGKMGAGDKLKLTPYQSAAEAAQAVAKGETQFAVSHQSQILETYQQGGVTIPCAFDEKALEHGPFAGVEGVGEKGYPYFRNRCFIMARAGTDEATVAALKELYGKILADEEVAAWLQDTMLLEVDPMSQEDVDAHVENVKNIVNEYKDIVAG</sequence>
<dbReference type="PANTHER" id="PTHR42928:SF5">
    <property type="entry name" value="BLR1237 PROTEIN"/>
    <property type="match status" value="1"/>
</dbReference>
<evidence type="ECO:0000256" key="1">
    <source>
        <dbReference type="ARBA" id="ARBA00006987"/>
    </source>
</evidence>
<evidence type="ECO:0000313" key="4">
    <source>
        <dbReference type="EMBL" id="MBC5722256.1"/>
    </source>
</evidence>
<dbReference type="Proteomes" id="UP000628736">
    <property type="component" value="Unassembled WGS sequence"/>
</dbReference>
<dbReference type="RefSeq" id="WP_147571197.1">
    <property type="nucleotide sequence ID" value="NZ_JACOPO010000003.1"/>
</dbReference>
<reference evidence="4" key="1">
    <citation type="submission" date="2020-08" db="EMBL/GenBank/DDBJ databases">
        <title>Genome public.</title>
        <authorList>
            <person name="Liu C."/>
            <person name="Sun Q."/>
        </authorList>
    </citation>
    <scope>NUCLEOTIDE SEQUENCE</scope>
    <source>
        <strain evidence="4">NSJ-23</strain>
    </source>
</reference>
<dbReference type="EMBL" id="JACOPO010000003">
    <property type="protein sequence ID" value="MBC5722256.1"/>
    <property type="molecule type" value="Genomic_DNA"/>
</dbReference>
<keyword evidence="5" id="KW-1185">Reference proteome</keyword>
<protein>
    <recommendedName>
        <fullName evidence="6">Tripartite tricarboxylate transporter substrate binding protein</fullName>
    </recommendedName>
</protein>
<feature type="region of interest" description="Disordered" evidence="2">
    <location>
        <begin position="28"/>
        <end position="50"/>
    </location>
</feature>